<dbReference type="Gene3D" id="3.40.50.300">
    <property type="entry name" value="P-loop containing nucleotide triphosphate hydrolases"/>
    <property type="match status" value="1"/>
</dbReference>
<dbReference type="Pfam" id="PF13646">
    <property type="entry name" value="HEAT_2"/>
    <property type="match status" value="4"/>
</dbReference>
<dbReference type="Gene3D" id="3.40.50.1820">
    <property type="entry name" value="alpha/beta hydrolase"/>
    <property type="match status" value="1"/>
</dbReference>
<dbReference type="SUPFAM" id="SSF52540">
    <property type="entry name" value="P-loop containing nucleoside triphosphate hydrolases"/>
    <property type="match status" value="1"/>
</dbReference>
<dbReference type="PANTHER" id="PTHR46844">
    <property type="entry name" value="SLR5058 PROTEIN"/>
    <property type="match status" value="1"/>
</dbReference>
<dbReference type="InterPro" id="IPR007111">
    <property type="entry name" value="NACHT_NTPase"/>
</dbReference>
<feature type="transmembrane region" description="Helical" evidence="1">
    <location>
        <begin position="6"/>
        <end position="22"/>
    </location>
</feature>
<keyword evidence="1" id="KW-0812">Transmembrane</keyword>
<dbReference type="OrthoDB" id="4207253at2759"/>
<dbReference type="STRING" id="1388766.A0A017SP49"/>
<dbReference type="InterPro" id="IPR027417">
    <property type="entry name" value="P-loop_NTPase"/>
</dbReference>
<sequence>MDLVILSLVILSLGVIIIRFRLRRHRFAGKPSSTQITTCERGVHLYQVNALDDKDTDIDIIAIHGLDTKSPDTWEYCIGSNKVNWLARPDMLPKKAARARIFYCNWPADLFESSHSRQKTFDEFARLLLAGIKRRPLAANDLTGNDRPIIFIASCIGGVILMKALVNANDSDEYLPLRKATRGIVFLATPFRGTSFQDVAAWAEPGLKAWALMQGRGVSQLLQEVKYSFDLDELVRHFTQLCQNKDHPYQVVNFYETGKMSLRHRLISFLPAIFAQEKPLVDRSSAILDIVKDPLPLDRTHKMMNKFYGPEDPAYEYVAGKIKEILENVHETSQLQQADAWIRKRLYTGDRLRIERLSGEPLSMDQCYINLAIVEQSGRNARGSQGPNDTQKSSQFSLFARLRIEEPDKEVKVVLPMLFSPRKAHNGKKLEPRRVLIRGQAGVGKTTLCKKIVYDFTYGKLWSGLFDRLLWVPLRNLKLKERRLIAGYNLDHLFRNEFFFEHPRADALAKALWSAVKDTKMRTLFLLDGLDEVSQDLDRSGDMFRFLKVLLDQPNVIITSRPHARFPAGLKSLDLELETIGFYHDQLNDYLLRAAFKGDPDKASEVQSFLKAHPLLQGLVRIPIQLDALCYTWDGLSGKSIPQTMTAVYQAIERKLWQKKDVMRLEKWHDGELVTPCHIEGADIDQIFESEIYLLEGFAFTGLFNNIIDFDLKHRTAISKQFKFPGTNILLDKTLPRLSFLRPSEISNNDGNRSYHFLHLTFQEYFAARYFVRQWTAGQLLDCLDLKPSKGIKEIQPAKFLQKYKYHVHYDIFWRFVSGLLDTEGETESLRFLKNIEESPRDLLGPVHQRLVMHCLNELAPREGKSRLCQLRSVLEDQLSQWLLFECKFTRKPPRLAGESELPDQVLIRALTQASDEVKILIVESLVSRPFLQASIINLALSWLSDGVSRDLEITILRMLRLSQVAWSDGTLKLAKYMAARLEDNDQRVQWAAVKALQNRQDLSPDIVKSIAERLEHEDSGIRRAAVEALQNQKGLSLEIVSAIAGRLEDEDWHVKWAAVEALQNQQDLSPEIVNAIAGRLEDNNQCVQWAAVKTLENQHDLSLNIMNAIGGWYEDNNQGIQSVAAEALQNQQDPSSESVRAIAGRLENKDWLVRRTAVEALQNRQDLSPEIVNFVAERLEHEVSHIRRAAIEALQNQQDLSPAIVNAIAGRLKDNDQRVQWAAVRALQNRQDLSPEIVGSIAGRLEHEDSGVRRAALEALQNQKDPSPETVNAIAGRLKDEVSHVRRAAVEMLQSRQGLSSEIMSAIAGQLEDEDWCVRWAAVEALQNQQDLSPEIVSAIAGRLEDEDWHVRWLAVEAFRNRRNFNLETVDHYMESLYRTLMEKSFLEHLYWYVADETSYIVFNIEDIPFEGQHDHFRNTLQRVHTRLKILVPNI</sequence>
<organism evidence="3 4">
    <name type="scientific">Aspergillus ruber (strain CBS 135680)</name>
    <dbReference type="NCBI Taxonomy" id="1388766"/>
    <lineage>
        <taxon>Eukaryota</taxon>
        <taxon>Fungi</taxon>
        <taxon>Dikarya</taxon>
        <taxon>Ascomycota</taxon>
        <taxon>Pezizomycotina</taxon>
        <taxon>Eurotiomycetes</taxon>
        <taxon>Eurotiomycetidae</taxon>
        <taxon>Eurotiales</taxon>
        <taxon>Aspergillaceae</taxon>
        <taxon>Aspergillus</taxon>
        <taxon>Aspergillus subgen. Aspergillus</taxon>
    </lineage>
</organism>
<accession>A0A017SP49</accession>
<dbReference type="SUPFAM" id="SSF48371">
    <property type="entry name" value="ARM repeat"/>
    <property type="match status" value="1"/>
</dbReference>
<name>A0A017SP49_ASPRC</name>
<dbReference type="SUPFAM" id="SSF53474">
    <property type="entry name" value="alpha/beta-Hydrolases"/>
    <property type="match status" value="1"/>
</dbReference>
<dbReference type="InterPro" id="IPR029058">
    <property type="entry name" value="AB_hydrolase_fold"/>
</dbReference>
<dbReference type="PANTHER" id="PTHR46844:SF1">
    <property type="entry name" value="SLR5058 PROTEIN"/>
    <property type="match status" value="1"/>
</dbReference>
<dbReference type="RefSeq" id="XP_040642451.1">
    <property type="nucleotide sequence ID" value="XM_040780711.1"/>
</dbReference>
<gene>
    <name evidence="3" type="ORF">EURHEDRAFT_407970</name>
</gene>
<dbReference type="SMART" id="SM00567">
    <property type="entry name" value="EZ_HEAT"/>
    <property type="match status" value="7"/>
</dbReference>
<keyword evidence="1" id="KW-1133">Transmembrane helix</keyword>
<protein>
    <submittedName>
        <fullName evidence="3">ARM repeat-containing protein</fullName>
    </submittedName>
</protein>
<dbReference type="Proteomes" id="UP000019804">
    <property type="component" value="Unassembled WGS sequence"/>
</dbReference>
<evidence type="ECO:0000256" key="1">
    <source>
        <dbReference type="SAM" id="Phobius"/>
    </source>
</evidence>
<evidence type="ECO:0000313" key="3">
    <source>
        <dbReference type="EMBL" id="EYE98763.1"/>
    </source>
</evidence>
<keyword evidence="4" id="KW-1185">Reference proteome</keyword>
<dbReference type="InterPro" id="IPR004155">
    <property type="entry name" value="PBS_lyase_HEAT"/>
</dbReference>
<feature type="domain" description="NACHT" evidence="2">
    <location>
        <begin position="433"/>
        <end position="564"/>
    </location>
</feature>
<dbReference type="InterPro" id="IPR011989">
    <property type="entry name" value="ARM-like"/>
</dbReference>
<dbReference type="Pfam" id="PF05729">
    <property type="entry name" value="NACHT"/>
    <property type="match status" value="1"/>
</dbReference>
<dbReference type="Pfam" id="PF23238">
    <property type="entry name" value="DUF7068"/>
    <property type="match status" value="1"/>
</dbReference>
<keyword evidence="1" id="KW-0472">Membrane</keyword>
<evidence type="ECO:0000313" key="4">
    <source>
        <dbReference type="Proteomes" id="UP000019804"/>
    </source>
</evidence>
<proteinExistence type="predicted"/>
<dbReference type="InterPro" id="IPR016024">
    <property type="entry name" value="ARM-type_fold"/>
</dbReference>
<dbReference type="GeneID" id="63695835"/>
<dbReference type="PROSITE" id="PS50837">
    <property type="entry name" value="NACHT"/>
    <property type="match status" value="1"/>
</dbReference>
<reference evidence="4" key="1">
    <citation type="journal article" date="2014" name="Nat. Commun.">
        <title>Genomic adaptations of the halophilic Dead Sea filamentous fungus Eurotium rubrum.</title>
        <authorList>
            <person name="Kis-Papo T."/>
            <person name="Weig A.R."/>
            <person name="Riley R."/>
            <person name="Persoh D."/>
            <person name="Salamov A."/>
            <person name="Sun H."/>
            <person name="Lipzen A."/>
            <person name="Wasser S.P."/>
            <person name="Rambold G."/>
            <person name="Grigoriev I.V."/>
            <person name="Nevo E."/>
        </authorList>
    </citation>
    <scope>NUCLEOTIDE SEQUENCE [LARGE SCALE GENOMIC DNA]</scope>
    <source>
        <strain evidence="4">CBS 135680</strain>
    </source>
</reference>
<dbReference type="HOGENOM" id="CLU_003175_1_0_1"/>
<dbReference type="Gene3D" id="1.25.10.10">
    <property type="entry name" value="Leucine-rich Repeat Variant"/>
    <property type="match status" value="3"/>
</dbReference>
<dbReference type="EMBL" id="KK088412">
    <property type="protein sequence ID" value="EYE98763.1"/>
    <property type="molecule type" value="Genomic_DNA"/>
</dbReference>
<evidence type="ECO:0000259" key="2">
    <source>
        <dbReference type="PROSITE" id="PS50837"/>
    </source>
</evidence>
<dbReference type="InterPro" id="IPR055496">
    <property type="entry name" value="DUF7068"/>
</dbReference>